<evidence type="ECO:0000256" key="1">
    <source>
        <dbReference type="SAM" id="Phobius"/>
    </source>
</evidence>
<evidence type="ECO:0000313" key="2">
    <source>
        <dbReference type="EMBL" id="QCG65835.1"/>
    </source>
</evidence>
<protein>
    <submittedName>
        <fullName evidence="2">Uncharacterized protein</fullName>
    </submittedName>
</protein>
<sequence>MKSAESLVLEPLEKLYQWCLMAFSGYAKVIRNNLLYRRYTSSQKEWGLFDMTGQVTLGLYALFADFIIVRATAARRRH</sequence>
<keyword evidence="1" id="KW-0472">Membrane</keyword>
<dbReference type="AlphaFoldDB" id="A0A4P7Y4S4"/>
<keyword evidence="1" id="KW-1133">Transmembrane helix</keyword>
<gene>
    <name evidence="2" type="ORF">E4167_12070</name>
</gene>
<dbReference type="Proteomes" id="UP000298274">
    <property type="component" value="Chromosome"/>
</dbReference>
<evidence type="ECO:0000313" key="3">
    <source>
        <dbReference type="Proteomes" id="UP000298274"/>
    </source>
</evidence>
<reference evidence="3" key="1">
    <citation type="submission" date="2019-04" db="EMBL/GenBank/DDBJ databases">
        <title>Complete genome sequence of Pseudomonas veronii strain PVy, a versatile degrader capable of using multiple contaminants as sole carbon sources.</title>
        <authorList>
            <person name="Lopez-Echartea E."/>
            <person name="Ridl J."/>
            <person name="Pajer P."/>
            <person name="Strejcek M."/>
            <person name="Suman J."/>
            <person name="Uhlik O."/>
        </authorList>
    </citation>
    <scope>NUCLEOTIDE SEQUENCE [LARGE SCALE GENOMIC DNA]</scope>
    <source>
        <strain evidence="3">Pvy</strain>
    </source>
</reference>
<dbReference type="EMBL" id="CP039631">
    <property type="protein sequence ID" value="QCG65835.1"/>
    <property type="molecule type" value="Genomic_DNA"/>
</dbReference>
<proteinExistence type="predicted"/>
<keyword evidence="1" id="KW-0812">Transmembrane</keyword>
<feature type="transmembrane region" description="Helical" evidence="1">
    <location>
        <begin position="55"/>
        <end position="73"/>
    </location>
</feature>
<name>A0A4P7Y4S4_PSEVE</name>
<dbReference type="RefSeq" id="WP_141123163.1">
    <property type="nucleotide sequence ID" value="NZ_CP039631.3"/>
</dbReference>
<accession>A0A4P7Y4S4</accession>
<organism evidence="2 3">
    <name type="scientific">Pseudomonas veronii</name>
    <dbReference type="NCBI Taxonomy" id="76761"/>
    <lineage>
        <taxon>Bacteria</taxon>
        <taxon>Pseudomonadati</taxon>
        <taxon>Pseudomonadota</taxon>
        <taxon>Gammaproteobacteria</taxon>
        <taxon>Pseudomonadales</taxon>
        <taxon>Pseudomonadaceae</taxon>
        <taxon>Pseudomonas</taxon>
    </lineage>
</organism>